<dbReference type="Pfam" id="PF08770">
    <property type="entry name" value="SoxZ"/>
    <property type="match status" value="1"/>
</dbReference>
<evidence type="ECO:0000259" key="3">
    <source>
        <dbReference type="Pfam" id="PF13501"/>
    </source>
</evidence>
<feature type="domain" description="Ig-like SoxY" evidence="3">
    <location>
        <begin position="30"/>
        <end position="138"/>
    </location>
</feature>
<dbReference type="InterPro" id="IPR038162">
    <property type="entry name" value="SoxY_sf"/>
</dbReference>
<dbReference type="InterPro" id="IPR013783">
    <property type="entry name" value="Ig-like_fold"/>
</dbReference>
<dbReference type="InterPro" id="IPR014756">
    <property type="entry name" value="Ig_E-set"/>
</dbReference>
<dbReference type="AlphaFoldDB" id="A0AB38YEX0"/>
<evidence type="ECO:0000256" key="1">
    <source>
        <dbReference type="SAM" id="SignalP"/>
    </source>
</evidence>
<dbReference type="SUPFAM" id="SSF81296">
    <property type="entry name" value="E set domains"/>
    <property type="match status" value="1"/>
</dbReference>
<evidence type="ECO:0000259" key="2">
    <source>
        <dbReference type="Pfam" id="PF08770"/>
    </source>
</evidence>
<dbReference type="Gene3D" id="2.60.40.10">
    <property type="entry name" value="Immunoglobulins"/>
    <property type="match status" value="1"/>
</dbReference>
<dbReference type="InterPro" id="IPR032711">
    <property type="entry name" value="SoxY"/>
</dbReference>
<feature type="signal peptide" evidence="1">
    <location>
        <begin position="1"/>
        <end position="20"/>
    </location>
</feature>
<gene>
    <name evidence="4" type="ORF">NFC81_13035</name>
</gene>
<accession>A0AB38YEX0</accession>
<feature type="domain" description="Sulphur oxidation protein SoxZ" evidence="2">
    <location>
        <begin position="162"/>
        <end position="246"/>
    </location>
</feature>
<name>A0AB38YEX0_9GAMM</name>
<organism evidence="4">
    <name type="scientific">Salinispirillum sp. LH 10-3-1</name>
    <dbReference type="NCBI Taxonomy" id="2952525"/>
    <lineage>
        <taxon>Bacteria</taxon>
        <taxon>Pseudomonadati</taxon>
        <taxon>Pseudomonadota</taxon>
        <taxon>Gammaproteobacteria</taxon>
        <taxon>Oceanospirillales</taxon>
        <taxon>Saccharospirillaceae</taxon>
        <taxon>Salinispirillum</taxon>
    </lineage>
</organism>
<reference evidence="4" key="1">
    <citation type="submission" date="2022-07" db="EMBL/GenBank/DDBJ databases">
        <title>Complete genome sequence of Salinispirillum sp. LH10-3-1 capable of multiple carbohydrate inversion isolated from a soda lake.</title>
        <authorList>
            <person name="Liu J."/>
            <person name="Zhai Y."/>
            <person name="Zhang H."/>
            <person name="Yang H."/>
            <person name="Qu J."/>
            <person name="Li J."/>
        </authorList>
    </citation>
    <scope>NUCLEOTIDE SEQUENCE</scope>
    <source>
        <strain evidence="4">LH 10-3-1</strain>
    </source>
</reference>
<dbReference type="Pfam" id="PF13501">
    <property type="entry name" value="SoxY"/>
    <property type="match status" value="1"/>
</dbReference>
<dbReference type="InterPro" id="IPR014880">
    <property type="entry name" value="SoxZ_dom"/>
</dbReference>
<sequence length="255" mass="27866">MLFRLLSLVLLVMVSTSVSADWQRFDAVRAAVGDATPQSRGITLDLPLVSEDGSAVPMTVKIDSPMRADQYVQSIQIFAQGNPNAEVVDFFLTPLMGSAEVSSRIRINESQTIWAVARSNTGDVWVTSRDVRVTVGGCLMTSDDNSTVRLSQGRVAVPRSFNAGRPGEVRTLVTHPMETGLREGPNGDILPRRLVDTLTVTLGNETVFEVRMHTAVSANPYVRFFLAPQQSGQAEFAWQEDTGERLVEQVALSVN</sequence>
<dbReference type="RefSeq" id="WP_304994913.1">
    <property type="nucleotide sequence ID" value="NZ_CP101717.1"/>
</dbReference>
<proteinExistence type="predicted"/>
<feature type="chain" id="PRO_5044249226" evidence="1">
    <location>
        <begin position="21"/>
        <end position="255"/>
    </location>
</feature>
<evidence type="ECO:0000313" key="4">
    <source>
        <dbReference type="EMBL" id="WLD57628.1"/>
    </source>
</evidence>
<dbReference type="Gene3D" id="2.60.40.2470">
    <property type="entry name" value="SoxY domain"/>
    <property type="match status" value="1"/>
</dbReference>
<dbReference type="EMBL" id="CP101717">
    <property type="protein sequence ID" value="WLD57628.1"/>
    <property type="molecule type" value="Genomic_DNA"/>
</dbReference>
<protein>
    <submittedName>
        <fullName evidence="4">Thiosulfate oxidation carrier complex protein SoxZ</fullName>
    </submittedName>
</protein>
<keyword evidence="1" id="KW-0732">Signal</keyword>